<dbReference type="Gene3D" id="1.20.1250.20">
    <property type="entry name" value="MFS general substrate transporter like domains"/>
    <property type="match status" value="1"/>
</dbReference>
<evidence type="ECO:0000256" key="9">
    <source>
        <dbReference type="SAM" id="Phobius"/>
    </source>
</evidence>
<proteinExistence type="inferred from homology"/>
<organism evidence="11 12">
    <name type="scientific">Rhodotorula paludigena</name>
    <dbReference type="NCBI Taxonomy" id="86838"/>
    <lineage>
        <taxon>Eukaryota</taxon>
        <taxon>Fungi</taxon>
        <taxon>Dikarya</taxon>
        <taxon>Basidiomycota</taxon>
        <taxon>Pucciniomycotina</taxon>
        <taxon>Microbotryomycetes</taxon>
        <taxon>Sporidiobolales</taxon>
        <taxon>Sporidiobolaceae</taxon>
        <taxon>Rhodotorula</taxon>
    </lineage>
</organism>
<keyword evidence="6 9" id="KW-0472">Membrane</keyword>
<dbReference type="AlphaFoldDB" id="A0AAV5GC67"/>
<evidence type="ECO:0000256" key="7">
    <source>
        <dbReference type="ARBA" id="ARBA00049119"/>
    </source>
</evidence>
<reference evidence="11 12" key="1">
    <citation type="submission" date="2021-12" db="EMBL/GenBank/DDBJ databases">
        <title>High titer production of polyol ester of fatty acids by Rhodotorula paludigena BS15 towards product separation-free biomass refinery.</title>
        <authorList>
            <person name="Mano J."/>
            <person name="Ono H."/>
            <person name="Tanaka T."/>
            <person name="Naito K."/>
            <person name="Sushida H."/>
            <person name="Ike M."/>
            <person name="Tokuyasu K."/>
            <person name="Kitaoka M."/>
        </authorList>
    </citation>
    <scope>NUCLEOTIDE SEQUENCE [LARGE SCALE GENOMIC DNA]</scope>
    <source>
        <strain evidence="11 12">BS15</strain>
    </source>
</reference>
<accession>A0AAV5GC67</accession>
<dbReference type="PANTHER" id="PTHR48022:SF52">
    <property type="entry name" value="SUGAR TRANSPORTER, PUTATIVE-RELATED"/>
    <property type="match status" value="1"/>
</dbReference>
<dbReference type="InterPro" id="IPR050360">
    <property type="entry name" value="MFS_Sugar_Transporters"/>
</dbReference>
<feature type="transmembrane region" description="Helical" evidence="9">
    <location>
        <begin position="169"/>
        <end position="192"/>
    </location>
</feature>
<keyword evidence="12" id="KW-1185">Reference proteome</keyword>
<name>A0AAV5GC67_9BASI</name>
<dbReference type="GO" id="GO:0016020">
    <property type="term" value="C:membrane"/>
    <property type="evidence" value="ECO:0007669"/>
    <property type="project" value="UniProtKB-SubCell"/>
</dbReference>
<dbReference type="PROSITE" id="PS00217">
    <property type="entry name" value="SUGAR_TRANSPORT_2"/>
    <property type="match status" value="1"/>
</dbReference>
<feature type="transmembrane region" description="Helical" evidence="9">
    <location>
        <begin position="455"/>
        <end position="476"/>
    </location>
</feature>
<feature type="transmembrane region" description="Helical" evidence="9">
    <location>
        <begin position="40"/>
        <end position="61"/>
    </location>
</feature>
<feature type="transmembrane region" description="Helical" evidence="9">
    <location>
        <begin position="110"/>
        <end position="130"/>
    </location>
</feature>
<evidence type="ECO:0000313" key="12">
    <source>
        <dbReference type="Proteomes" id="UP001342314"/>
    </source>
</evidence>
<dbReference type="InterPro" id="IPR020846">
    <property type="entry name" value="MFS_dom"/>
</dbReference>
<comment type="catalytic activity">
    <reaction evidence="7">
        <text>myo-inositol(out) + H(+)(out) = myo-inositol(in) + H(+)(in)</text>
        <dbReference type="Rhea" id="RHEA:60364"/>
        <dbReference type="ChEBI" id="CHEBI:15378"/>
        <dbReference type="ChEBI" id="CHEBI:17268"/>
    </reaction>
</comment>
<dbReference type="SUPFAM" id="SSF103473">
    <property type="entry name" value="MFS general substrate transporter"/>
    <property type="match status" value="1"/>
</dbReference>
<gene>
    <name evidence="11" type="ORF">Rhopal_001015-T1</name>
</gene>
<comment type="similarity">
    <text evidence="2">Belongs to the major facilitator superfamily. Sugar transporter (TC 2.A.1.1) family.</text>
</comment>
<evidence type="ECO:0000256" key="2">
    <source>
        <dbReference type="ARBA" id="ARBA00010992"/>
    </source>
</evidence>
<dbReference type="FunFam" id="1.20.1250.20:FF:000134">
    <property type="entry name" value="MFS sugar transporter protein"/>
    <property type="match status" value="1"/>
</dbReference>
<evidence type="ECO:0000313" key="11">
    <source>
        <dbReference type="EMBL" id="GJN88059.1"/>
    </source>
</evidence>
<dbReference type="InterPro" id="IPR005828">
    <property type="entry name" value="MFS_sugar_transport-like"/>
</dbReference>
<feature type="transmembrane region" description="Helical" evidence="9">
    <location>
        <begin position="389"/>
        <end position="410"/>
    </location>
</feature>
<feature type="region of interest" description="Disordered" evidence="8">
    <location>
        <begin position="532"/>
        <end position="551"/>
    </location>
</feature>
<evidence type="ECO:0000256" key="6">
    <source>
        <dbReference type="ARBA" id="ARBA00023136"/>
    </source>
</evidence>
<protein>
    <recommendedName>
        <fullName evidence="10">Major facilitator superfamily (MFS) profile domain-containing protein</fullName>
    </recommendedName>
</protein>
<dbReference type="GO" id="GO:0005351">
    <property type="term" value="F:carbohydrate:proton symporter activity"/>
    <property type="evidence" value="ECO:0007669"/>
    <property type="project" value="TreeGrafter"/>
</dbReference>
<feature type="transmembrane region" description="Helical" evidence="9">
    <location>
        <begin position="291"/>
        <end position="314"/>
    </location>
</feature>
<sequence>MPLFNRNKGAARPKSPPVYLSWENNTNSNWLKDPGLRRNALWALVLYLGSITMGYDGSYMTGLQLLPSWNNYFDTPSGTRLGLFTASTYFPLVAFAPFQGTICDIIGRRLTIAVGSLILICGAVVGACATSDGMFIAGRVIVGLGNGFGLFGTNILLNEILHPRLRSISSAGFFVFYYVGSAAAAWCGFIAVEHNWTSDASWRVITALQGAGPFILLICSPFMPESPRWLIAKGKDERAHKILAHYHANGKMDDELVVNEVDEIKSAITRESNEHAGWSSFFATPGNRRRLLVLLLVGTGSQLNGVAIISYYLGPVLNTVGVTDPIITTGINAGIAMWNLVLAGVGASLVERVGRRTLWITSTAGMLVCYIFLTGLSGGFDATQNQATGLTSIAFLFLTFGFYDIAWTPLSYSYTVELLPYSLRAKGMSLFIWSQQASLVFNGFVNPIALEQIGWRYYFVWMATLTFYLVMVILFFKETRGLSLEEVGMLYDRPDNDRADKKQAILSELRDPSLPAGTKFNGAAAEIRHLEDEETAVGLDSDSSAPVGEKK</sequence>
<feature type="transmembrane region" description="Helical" evidence="9">
    <location>
        <begin position="204"/>
        <end position="223"/>
    </location>
</feature>
<dbReference type="InterPro" id="IPR036259">
    <property type="entry name" value="MFS_trans_sf"/>
</dbReference>
<dbReference type="PRINTS" id="PR00171">
    <property type="entry name" value="SUGRTRNSPORT"/>
</dbReference>
<feature type="transmembrane region" description="Helical" evidence="9">
    <location>
        <begin position="357"/>
        <end position="377"/>
    </location>
</feature>
<keyword evidence="5 9" id="KW-1133">Transmembrane helix</keyword>
<dbReference type="PROSITE" id="PS50850">
    <property type="entry name" value="MFS"/>
    <property type="match status" value="1"/>
</dbReference>
<feature type="transmembrane region" description="Helical" evidence="9">
    <location>
        <begin position="81"/>
        <end position="98"/>
    </location>
</feature>
<dbReference type="Pfam" id="PF00083">
    <property type="entry name" value="Sugar_tr"/>
    <property type="match status" value="1"/>
</dbReference>
<feature type="transmembrane region" description="Helical" evidence="9">
    <location>
        <begin position="430"/>
        <end position="449"/>
    </location>
</feature>
<feature type="transmembrane region" description="Helical" evidence="9">
    <location>
        <begin position="136"/>
        <end position="157"/>
    </location>
</feature>
<dbReference type="InterPro" id="IPR003663">
    <property type="entry name" value="Sugar/inositol_transpt"/>
</dbReference>
<comment type="subcellular location">
    <subcellularLocation>
        <location evidence="1">Membrane</location>
        <topology evidence="1">Multi-pass membrane protein</topology>
    </subcellularLocation>
</comment>
<evidence type="ECO:0000256" key="4">
    <source>
        <dbReference type="ARBA" id="ARBA00022692"/>
    </source>
</evidence>
<evidence type="ECO:0000259" key="10">
    <source>
        <dbReference type="PROSITE" id="PS50850"/>
    </source>
</evidence>
<dbReference type="InterPro" id="IPR005829">
    <property type="entry name" value="Sugar_transporter_CS"/>
</dbReference>
<feature type="domain" description="Major facilitator superfamily (MFS) profile" evidence="10">
    <location>
        <begin position="42"/>
        <end position="480"/>
    </location>
</feature>
<evidence type="ECO:0000256" key="1">
    <source>
        <dbReference type="ARBA" id="ARBA00004141"/>
    </source>
</evidence>
<evidence type="ECO:0000256" key="3">
    <source>
        <dbReference type="ARBA" id="ARBA00022448"/>
    </source>
</evidence>
<evidence type="ECO:0000256" key="5">
    <source>
        <dbReference type="ARBA" id="ARBA00022989"/>
    </source>
</evidence>
<keyword evidence="3" id="KW-0813">Transport</keyword>
<feature type="transmembrane region" description="Helical" evidence="9">
    <location>
        <begin position="326"/>
        <end position="350"/>
    </location>
</feature>
<comment type="caution">
    <text evidence="11">The sequence shown here is derived from an EMBL/GenBank/DDBJ whole genome shotgun (WGS) entry which is preliminary data.</text>
</comment>
<dbReference type="EMBL" id="BQKY01000002">
    <property type="protein sequence ID" value="GJN88059.1"/>
    <property type="molecule type" value="Genomic_DNA"/>
</dbReference>
<dbReference type="Proteomes" id="UP001342314">
    <property type="component" value="Unassembled WGS sequence"/>
</dbReference>
<dbReference type="PANTHER" id="PTHR48022">
    <property type="entry name" value="PLASTIDIC GLUCOSE TRANSPORTER 4"/>
    <property type="match status" value="1"/>
</dbReference>
<keyword evidence="4 9" id="KW-0812">Transmembrane</keyword>
<evidence type="ECO:0000256" key="8">
    <source>
        <dbReference type="SAM" id="MobiDB-lite"/>
    </source>
</evidence>